<feature type="non-terminal residue" evidence="2">
    <location>
        <position position="220"/>
    </location>
</feature>
<evidence type="ECO:0000256" key="1">
    <source>
        <dbReference type="SAM" id="MobiDB-lite"/>
    </source>
</evidence>
<evidence type="ECO:0008006" key="4">
    <source>
        <dbReference type="Google" id="ProtNLM"/>
    </source>
</evidence>
<gene>
    <name evidence="2" type="ORF">HF519_03755</name>
</gene>
<organism evidence="2 3">
    <name type="scientific">Pseudonocardia bannensis</name>
    <dbReference type="NCBI Taxonomy" id="630973"/>
    <lineage>
        <taxon>Bacteria</taxon>
        <taxon>Bacillati</taxon>
        <taxon>Actinomycetota</taxon>
        <taxon>Actinomycetes</taxon>
        <taxon>Pseudonocardiales</taxon>
        <taxon>Pseudonocardiaceae</taxon>
        <taxon>Pseudonocardia</taxon>
    </lineage>
</organism>
<feature type="compositionally biased region" description="Pro residues" evidence="1">
    <location>
        <begin position="79"/>
        <end position="91"/>
    </location>
</feature>
<comment type="caution">
    <text evidence="2">The sequence shown here is derived from an EMBL/GenBank/DDBJ whole genome shotgun (WGS) entry which is preliminary data.</text>
</comment>
<feature type="region of interest" description="Disordered" evidence="1">
    <location>
        <begin position="163"/>
        <end position="220"/>
    </location>
</feature>
<protein>
    <recommendedName>
        <fullName evidence="4">Antigen 84</fullName>
    </recommendedName>
</protein>
<sequence>MTADGVDRSMGAPRFDVVLRGYDRRQVDEHVARLQRVLARMRADLDVARSQPMQAVQPTTGGLTVPGAPTPPGSTRAPRPAPRPRPGPPRPAGQSPDVIDNFTDRMQSILQAAEEEADEIRNQARSAARADEQGLRAELAELIQQRAAVLADLTRLRGQLESMLSGPTARMMAPARDTAPGGPDGPAQPVPPQQDAPLPGGPARPSPRPSPGRARETGPA</sequence>
<name>A0A848DDM9_9PSEU</name>
<feature type="compositionally biased region" description="Low complexity" evidence="1">
    <location>
        <begin position="173"/>
        <end position="185"/>
    </location>
</feature>
<evidence type="ECO:0000313" key="2">
    <source>
        <dbReference type="EMBL" id="NMH90709.1"/>
    </source>
</evidence>
<keyword evidence="3" id="KW-1185">Reference proteome</keyword>
<dbReference type="EMBL" id="JAAXKZ010000007">
    <property type="protein sequence ID" value="NMH90709.1"/>
    <property type="molecule type" value="Genomic_DNA"/>
</dbReference>
<proteinExistence type="predicted"/>
<reference evidence="2 3" key="1">
    <citation type="submission" date="2020-04" db="EMBL/GenBank/DDBJ databases">
        <authorList>
            <person name="Klaysubun C."/>
            <person name="Duangmal K."/>
            <person name="Lipun K."/>
        </authorList>
    </citation>
    <scope>NUCLEOTIDE SEQUENCE [LARGE SCALE GENOMIC DNA]</scope>
    <source>
        <strain evidence="2 3">DSM 45300</strain>
    </source>
</reference>
<dbReference type="AlphaFoldDB" id="A0A848DDM9"/>
<evidence type="ECO:0000313" key="3">
    <source>
        <dbReference type="Proteomes" id="UP000586918"/>
    </source>
</evidence>
<feature type="region of interest" description="Disordered" evidence="1">
    <location>
        <begin position="46"/>
        <end position="132"/>
    </location>
</feature>
<feature type="compositionally biased region" description="Polar residues" evidence="1">
    <location>
        <begin position="51"/>
        <end position="62"/>
    </location>
</feature>
<feature type="compositionally biased region" description="Pro residues" evidence="1">
    <location>
        <begin position="186"/>
        <end position="210"/>
    </location>
</feature>
<dbReference type="Proteomes" id="UP000586918">
    <property type="component" value="Unassembled WGS sequence"/>
</dbReference>
<accession>A0A848DDM9</accession>